<feature type="domain" description="Gfo/Idh/MocA-like oxidoreductase N-terminal" evidence="3">
    <location>
        <begin position="5"/>
        <end position="119"/>
    </location>
</feature>
<organism evidence="5 6">
    <name type="scientific">Roseivivax halotolerans</name>
    <dbReference type="NCBI Taxonomy" id="93684"/>
    <lineage>
        <taxon>Bacteria</taxon>
        <taxon>Pseudomonadati</taxon>
        <taxon>Pseudomonadota</taxon>
        <taxon>Alphaproteobacteria</taxon>
        <taxon>Rhodobacterales</taxon>
        <taxon>Roseobacteraceae</taxon>
        <taxon>Roseivivax</taxon>
    </lineage>
</organism>
<dbReference type="InterPro" id="IPR055170">
    <property type="entry name" value="GFO_IDH_MocA-like_dom"/>
</dbReference>
<name>A0A1I5XZ33_9RHOB</name>
<comment type="similarity">
    <text evidence="1">Belongs to the Gfo/Idh/MocA family.</text>
</comment>
<evidence type="ECO:0000313" key="5">
    <source>
        <dbReference type="EMBL" id="SFQ36987.1"/>
    </source>
</evidence>
<dbReference type="PANTHER" id="PTHR22604:SF105">
    <property type="entry name" value="TRANS-1,2-DIHYDROBENZENE-1,2-DIOL DEHYDROGENASE"/>
    <property type="match status" value="1"/>
</dbReference>
<dbReference type="PANTHER" id="PTHR22604">
    <property type="entry name" value="OXIDOREDUCTASES"/>
    <property type="match status" value="1"/>
</dbReference>
<sequence>MGEAVRWGILGASKFARQQMGPAIHMARRGRLGAIATSTPDKAGAFEAFAPGVTVHQGYDALLDDPEIDAIYIPLPNAMHVEWSLKALESGKHVLCEKPLALKAEDFDAVIAKRDETGLLSAEAYMIVHHPQWQRARELVQGGEIGALREVTAQFSFFNDNMDDIRNQKGQGGGGLPDIGVYIFGGARFVTGEEPEEILAADLDWHAGVDTRAHVSARFPSFHYAGYVSTRMAPFQRVTFHGEKGALTLSAPFNPQVFGEARITLELGQGVVREERFPDANHYVLQVEAFNRAVLDGAIYPCPLEFSKGTQRMIDMVYEKAG</sequence>
<dbReference type="EMBL" id="FOXV01000004">
    <property type="protein sequence ID" value="SFQ36987.1"/>
    <property type="molecule type" value="Genomic_DNA"/>
</dbReference>
<dbReference type="Pfam" id="PF01408">
    <property type="entry name" value="GFO_IDH_MocA"/>
    <property type="match status" value="1"/>
</dbReference>
<dbReference type="SUPFAM" id="SSF55347">
    <property type="entry name" value="Glyceraldehyde-3-phosphate dehydrogenase-like, C-terminal domain"/>
    <property type="match status" value="1"/>
</dbReference>
<dbReference type="Gene3D" id="3.40.50.720">
    <property type="entry name" value="NAD(P)-binding Rossmann-like Domain"/>
    <property type="match status" value="1"/>
</dbReference>
<dbReference type="InterPro" id="IPR036291">
    <property type="entry name" value="NAD(P)-bd_dom_sf"/>
</dbReference>
<keyword evidence="2" id="KW-0560">Oxidoreductase</keyword>
<dbReference type="GO" id="GO:0016491">
    <property type="term" value="F:oxidoreductase activity"/>
    <property type="evidence" value="ECO:0007669"/>
    <property type="project" value="UniProtKB-KW"/>
</dbReference>
<dbReference type="Gene3D" id="3.30.360.10">
    <property type="entry name" value="Dihydrodipicolinate Reductase, domain 2"/>
    <property type="match status" value="1"/>
</dbReference>
<evidence type="ECO:0000259" key="4">
    <source>
        <dbReference type="Pfam" id="PF22725"/>
    </source>
</evidence>
<protein>
    <submittedName>
        <fullName evidence="5">Predicted dehydrogenase</fullName>
    </submittedName>
</protein>
<proteinExistence type="inferred from homology"/>
<dbReference type="InterPro" id="IPR050984">
    <property type="entry name" value="Gfo/Idh/MocA_domain"/>
</dbReference>
<dbReference type="InterPro" id="IPR000683">
    <property type="entry name" value="Gfo/Idh/MocA-like_OxRdtase_N"/>
</dbReference>
<dbReference type="GO" id="GO:0000166">
    <property type="term" value="F:nucleotide binding"/>
    <property type="evidence" value="ECO:0007669"/>
    <property type="project" value="InterPro"/>
</dbReference>
<dbReference type="RefSeq" id="WP_093010400.1">
    <property type="nucleotide sequence ID" value="NZ_FOXV01000004.1"/>
</dbReference>
<dbReference type="STRING" id="93684.SAMN05421853_104221"/>
<reference evidence="6" key="1">
    <citation type="submission" date="2016-10" db="EMBL/GenBank/DDBJ databases">
        <authorList>
            <person name="Varghese N."/>
            <person name="Submissions S."/>
        </authorList>
    </citation>
    <scope>NUCLEOTIDE SEQUENCE [LARGE SCALE GENOMIC DNA]</scope>
    <source>
        <strain evidence="6">JCM 10271</strain>
    </source>
</reference>
<dbReference type="AlphaFoldDB" id="A0A1I5XZ33"/>
<evidence type="ECO:0000259" key="3">
    <source>
        <dbReference type="Pfam" id="PF01408"/>
    </source>
</evidence>
<evidence type="ECO:0000256" key="1">
    <source>
        <dbReference type="ARBA" id="ARBA00010928"/>
    </source>
</evidence>
<gene>
    <name evidence="5" type="ORF">SAMN05421853_104221</name>
</gene>
<dbReference type="Proteomes" id="UP000243106">
    <property type="component" value="Unassembled WGS sequence"/>
</dbReference>
<keyword evidence="6" id="KW-1185">Reference proteome</keyword>
<evidence type="ECO:0000313" key="6">
    <source>
        <dbReference type="Proteomes" id="UP000243106"/>
    </source>
</evidence>
<dbReference type="Pfam" id="PF22725">
    <property type="entry name" value="GFO_IDH_MocA_C3"/>
    <property type="match status" value="1"/>
</dbReference>
<accession>A0A1I5XZ33</accession>
<feature type="domain" description="GFO/IDH/MocA-like oxidoreductase" evidence="4">
    <location>
        <begin position="133"/>
        <end position="247"/>
    </location>
</feature>
<evidence type="ECO:0000256" key="2">
    <source>
        <dbReference type="ARBA" id="ARBA00023002"/>
    </source>
</evidence>
<dbReference type="SUPFAM" id="SSF51735">
    <property type="entry name" value="NAD(P)-binding Rossmann-fold domains"/>
    <property type="match status" value="1"/>
</dbReference>